<name>A0ABY5YJT0_9DEIO</name>
<evidence type="ECO:0000313" key="1">
    <source>
        <dbReference type="EMBL" id="UWX65370.1"/>
    </source>
</evidence>
<evidence type="ECO:0000313" key="2">
    <source>
        <dbReference type="Proteomes" id="UP001060261"/>
    </source>
</evidence>
<dbReference type="EMBL" id="CP104213">
    <property type="protein sequence ID" value="UWX65370.1"/>
    <property type="molecule type" value="Genomic_DNA"/>
</dbReference>
<gene>
    <name evidence="1" type="ORF">N0D28_06870</name>
</gene>
<dbReference type="RefSeq" id="WP_260561625.1">
    <property type="nucleotide sequence ID" value="NZ_BAABEC010000183.1"/>
</dbReference>
<reference evidence="1" key="1">
    <citation type="submission" date="2022-09" db="EMBL/GenBank/DDBJ databases">
        <title>genome sequence of Deinococcus rubellus.</title>
        <authorList>
            <person name="Srinivasan S."/>
        </authorList>
    </citation>
    <scope>NUCLEOTIDE SEQUENCE</scope>
    <source>
        <strain evidence="1">Ant6</strain>
    </source>
</reference>
<accession>A0ABY5YJT0</accession>
<sequence>MTPAITFHAPGLIPYTGGCVTEPAFFALDYLVNYRSDMTLGDQPLSGVRVLDTLKAVLADPAAYQLTRADAETAREHFLVQAGQALTAEGGQVAWLEKEFDG</sequence>
<keyword evidence="2" id="KW-1185">Reference proteome</keyword>
<dbReference type="Proteomes" id="UP001060261">
    <property type="component" value="Chromosome"/>
</dbReference>
<proteinExistence type="predicted"/>
<organism evidence="1 2">
    <name type="scientific">Deinococcus rubellus</name>
    <dbReference type="NCBI Taxonomy" id="1889240"/>
    <lineage>
        <taxon>Bacteria</taxon>
        <taxon>Thermotogati</taxon>
        <taxon>Deinococcota</taxon>
        <taxon>Deinococci</taxon>
        <taxon>Deinococcales</taxon>
        <taxon>Deinococcaceae</taxon>
        <taxon>Deinococcus</taxon>
    </lineage>
</organism>
<protein>
    <submittedName>
        <fullName evidence="1">Uncharacterized protein</fullName>
    </submittedName>
</protein>